<dbReference type="Pfam" id="PF00893">
    <property type="entry name" value="Multi_Drug_Res"/>
    <property type="match status" value="1"/>
</dbReference>
<comment type="caution">
    <text evidence="9">The sequence shown here is derived from an EMBL/GenBank/DDBJ whole genome shotgun (WGS) entry which is preliminary data.</text>
</comment>
<keyword evidence="3" id="KW-1003">Cell membrane</keyword>
<accession>A0ABQ4IF06</accession>
<gene>
    <name evidence="9" type="primary">mmr</name>
    <name evidence="9" type="ORF">Vgi01_31680</name>
</gene>
<dbReference type="InterPro" id="IPR045324">
    <property type="entry name" value="Small_multidrug_res"/>
</dbReference>
<dbReference type="Proteomes" id="UP000647860">
    <property type="component" value="Unassembled WGS sequence"/>
</dbReference>
<comment type="similarity">
    <text evidence="7">Belongs to the drug/metabolite transporter (DMT) superfamily. Small multidrug resistance (SMR) (TC 2.A.7.1) family.</text>
</comment>
<evidence type="ECO:0000313" key="9">
    <source>
        <dbReference type="EMBL" id="GIJ16484.1"/>
    </source>
</evidence>
<keyword evidence="10" id="KW-1185">Reference proteome</keyword>
<feature type="transmembrane region" description="Helical" evidence="8">
    <location>
        <begin position="21"/>
        <end position="42"/>
    </location>
</feature>
<evidence type="ECO:0000256" key="6">
    <source>
        <dbReference type="ARBA" id="ARBA00023136"/>
    </source>
</evidence>
<dbReference type="SUPFAM" id="SSF103481">
    <property type="entry name" value="Multidrug resistance efflux transporter EmrE"/>
    <property type="match status" value="1"/>
</dbReference>
<evidence type="ECO:0000256" key="5">
    <source>
        <dbReference type="ARBA" id="ARBA00022989"/>
    </source>
</evidence>
<reference evidence="9 10" key="1">
    <citation type="submission" date="2021-01" db="EMBL/GenBank/DDBJ databases">
        <title>Whole genome shotgun sequence of Verrucosispora gifhornensis NBRC 16317.</title>
        <authorList>
            <person name="Komaki H."/>
            <person name="Tamura T."/>
        </authorList>
    </citation>
    <scope>NUCLEOTIDE SEQUENCE [LARGE SCALE GENOMIC DNA]</scope>
    <source>
        <strain evidence="9 10">NBRC 16317</strain>
    </source>
</reference>
<evidence type="ECO:0000256" key="3">
    <source>
        <dbReference type="ARBA" id="ARBA00022475"/>
    </source>
</evidence>
<name>A0ABQ4IF06_9ACTN</name>
<evidence type="ECO:0000256" key="1">
    <source>
        <dbReference type="ARBA" id="ARBA00004651"/>
    </source>
</evidence>
<protein>
    <submittedName>
        <fullName evidence="9">Multidrug resistance protein mmr</fullName>
    </submittedName>
</protein>
<comment type="subcellular location">
    <subcellularLocation>
        <location evidence="1 7">Cell membrane</location>
        <topology evidence="1 7">Multi-pass membrane protein</topology>
    </subcellularLocation>
</comment>
<proteinExistence type="inferred from homology"/>
<keyword evidence="2" id="KW-0813">Transport</keyword>
<evidence type="ECO:0000256" key="2">
    <source>
        <dbReference type="ARBA" id="ARBA00022448"/>
    </source>
</evidence>
<dbReference type="PANTHER" id="PTHR30561:SF1">
    <property type="entry name" value="MULTIDRUG TRANSPORTER EMRE"/>
    <property type="match status" value="1"/>
</dbReference>
<feature type="transmembrane region" description="Helical" evidence="8">
    <location>
        <begin position="106"/>
        <end position="124"/>
    </location>
</feature>
<dbReference type="InterPro" id="IPR037185">
    <property type="entry name" value="EmrE-like"/>
</dbReference>
<keyword evidence="5 8" id="KW-1133">Transmembrane helix</keyword>
<feature type="transmembrane region" description="Helical" evidence="8">
    <location>
        <begin position="79"/>
        <end position="100"/>
    </location>
</feature>
<keyword evidence="6 8" id="KW-0472">Membrane</keyword>
<sequence length="128" mass="13222">MFAAPDRHSDSRRLNRSGTECMVAYVFLLLAIAAEVTGTSLLKATEGFTRLWPTLGLAVAYLTAFALLAQAVKGIEVGVAYALWSGLGTAAIVAIGATVLGEPLTVTKVVGVGLIIAGVVLLNLRGAH</sequence>
<evidence type="ECO:0000256" key="8">
    <source>
        <dbReference type="SAM" id="Phobius"/>
    </source>
</evidence>
<dbReference type="Gene3D" id="1.10.3730.20">
    <property type="match status" value="1"/>
</dbReference>
<evidence type="ECO:0000256" key="7">
    <source>
        <dbReference type="RuleBase" id="RU003942"/>
    </source>
</evidence>
<evidence type="ECO:0000256" key="4">
    <source>
        <dbReference type="ARBA" id="ARBA00022692"/>
    </source>
</evidence>
<keyword evidence="4 7" id="KW-0812">Transmembrane</keyword>
<dbReference type="EMBL" id="BOPA01000021">
    <property type="protein sequence ID" value="GIJ16484.1"/>
    <property type="molecule type" value="Genomic_DNA"/>
</dbReference>
<evidence type="ECO:0000313" key="10">
    <source>
        <dbReference type="Proteomes" id="UP000647860"/>
    </source>
</evidence>
<dbReference type="InterPro" id="IPR000390">
    <property type="entry name" value="Small_drug/metabolite_transptr"/>
</dbReference>
<feature type="transmembrane region" description="Helical" evidence="8">
    <location>
        <begin position="54"/>
        <end position="72"/>
    </location>
</feature>
<dbReference type="PANTHER" id="PTHR30561">
    <property type="entry name" value="SMR FAMILY PROTON-DEPENDENT DRUG EFFLUX TRANSPORTER SUGE"/>
    <property type="match status" value="1"/>
</dbReference>
<organism evidence="9 10">
    <name type="scientific">Micromonospora gifhornensis</name>
    <dbReference type="NCBI Taxonomy" id="84594"/>
    <lineage>
        <taxon>Bacteria</taxon>
        <taxon>Bacillati</taxon>
        <taxon>Actinomycetota</taxon>
        <taxon>Actinomycetes</taxon>
        <taxon>Micromonosporales</taxon>
        <taxon>Micromonosporaceae</taxon>
        <taxon>Micromonospora</taxon>
    </lineage>
</organism>